<dbReference type="PROSITE" id="PS50850">
    <property type="entry name" value="MFS"/>
    <property type="match status" value="1"/>
</dbReference>
<dbReference type="PANTHER" id="PTHR23517:SF13">
    <property type="entry name" value="MAJOR FACILITATOR SUPERFAMILY MFS_1"/>
    <property type="match status" value="1"/>
</dbReference>
<evidence type="ECO:0000256" key="2">
    <source>
        <dbReference type="ARBA" id="ARBA00022448"/>
    </source>
</evidence>
<comment type="caution">
    <text evidence="10">The sequence shown here is derived from an EMBL/GenBank/DDBJ whole genome shotgun (WGS) entry which is preliminary data.</text>
</comment>
<feature type="transmembrane region" description="Helical" evidence="8">
    <location>
        <begin position="427"/>
        <end position="449"/>
    </location>
</feature>
<evidence type="ECO:0000256" key="3">
    <source>
        <dbReference type="ARBA" id="ARBA00022475"/>
    </source>
</evidence>
<dbReference type="Proteomes" id="UP000553888">
    <property type="component" value="Unassembled WGS sequence"/>
</dbReference>
<gene>
    <name evidence="10" type="ORF">BJ979_001186</name>
</gene>
<sequence>MTTTLNATPDTGSLSLTSAERSDLDRAEREAGRRIAAERAARDAAAREAGIPRAQSSLERAGRPSTASTAAPTASTGSAVSAPAVGHPRRTFGFVLAGLATTLMLAGASAPSPFYPHLEQSLGIGALGVTIAFAVYAVVLLATLLTAGSISDHLGRRPVIAVGFVVLAVSVVVLLHADSGGMLYLARAIQGAASGVLVSTLSATIQDFAPAKHPQRATLVNALAPGIGLASGTVIAGILLQNIGDVATAATWTFLPITLIYVALAGLIWIAPESSRREPGWQRSLAPRAAVPVAARRLFAISVPVVLGGWATGGLFFSLGPTIVRAELGVDSQIGDALVVALLPASGAVAGFILRNRRPKVPAVYGAAALAVGTALMIVALSLTSLPVYLVAVVIAGTGFGTAFMGTIGSLVPLAAPHERAELFASLYIAAYLSFGIPAVVAGLLSGVLGLHTTVLAYAVVVAIAAGVAAVLRASPGRAPRTPADASADSAATA</sequence>
<feature type="compositionally biased region" description="Low complexity" evidence="7">
    <location>
        <begin position="63"/>
        <end position="83"/>
    </location>
</feature>
<evidence type="ECO:0000313" key="10">
    <source>
        <dbReference type="EMBL" id="NYG98560.1"/>
    </source>
</evidence>
<feature type="transmembrane region" description="Helical" evidence="8">
    <location>
        <begin position="363"/>
        <end position="383"/>
    </location>
</feature>
<feature type="transmembrane region" description="Helical" evidence="8">
    <location>
        <begin position="252"/>
        <end position="271"/>
    </location>
</feature>
<dbReference type="Gene3D" id="1.20.1250.20">
    <property type="entry name" value="MFS general substrate transporter like domains"/>
    <property type="match status" value="1"/>
</dbReference>
<dbReference type="Pfam" id="PF07690">
    <property type="entry name" value="MFS_1"/>
    <property type="match status" value="1"/>
</dbReference>
<feature type="transmembrane region" description="Helical" evidence="8">
    <location>
        <begin position="337"/>
        <end position="354"/>
    </location>
</feature>
<keyword evidence="5 8" id="KW-1133">Transmembrane helix</keyword>
<evidence type="ECO:0000259" key="9">
    <source>
        <dbReference type="PROSITE" id="PS50850"/>
    </source>
</evidence>
<feature type="transmembrane region" description="Helical" evidence="8">
    <location>
        <begin position="389"/>
        <end position="415"/>
    </location>
</feature>
<dbReference type="PANTHER" id="PTHR23517">
    <property type="entry name" value="RESISTANCE PROTEIN MDTM, PUTATIVE-RELATED-RELATED"/>
    <property type="match status" value="1"/>
</dbReference>
<keyword evidence="6 8" id="KW-0472">Membrane</keyword>
<feature type="compositionally biased region" description="Basic and acidic residues" evidence="7">
    <location>
        <begin position="20"/>
        <end position="46"/>
    </location>
</feature>
<feature type="transmembrane region" description="Helical" evidence="8">
    <location>
        <begin position="298"/>
        <end position="317"/>
    </location>
</feature>
<keyword evidence="11" id="KW-1185">Reference proteome</keyword>
<feature type="transmembrane region" description="Helical" evidence="8">
    <location>
        <begin position="122"/>
        <end position="147"/>
    </location>
</feature>
<feature type="compositionally biased region" description="Polar residues" evidence="7">
    <location>
        <begin position="1"/>
        <end position="19"/>
    </location>
</feature>
<dbReference type="SUPFAM" id="SSF103473">
    <property type="entry name" value="MFS general substrate transporter"/>
    <property type="match status" value="1"/>
</dbReference>
<feature type="domain" description="Major facilitator superfamily (MFS) profile" evidence="9">
    <location>
        <begin position="86"/>
        <end position="477"/>
    </location>
</feature>
<keyword evidence="4 8" id="KW-0812">Transmembrane</keyword>
<feature type="transmembrane region" description="Helical" evidence="8">
    <location>
        <begin position="183"/>
        <end position="205"/>
    </location>
</feature>
<protein>
    <submittedName>
        <fullName evidence="10">MFS family permease</fullName>
    </submittedName>
</protein>
<dbReference type="GO" id="GO:0005886">
    <property type="term" value="C:plasma membrane"/>
    <property type="evidence" value="ECO:0007669"/>
    <property type="project" value="UniProtKB-SubCell"/>
</dbReference>
<feature type="region of interest" description="Disordered" evidence="7">
    <location>
        <begin position="1"/>
        <end position="83"/>
    </location>
</feature>
<evidence type="ECO:0000313" key="11">
    <source>
        <dbReference type="Proteomes" id="UP000553888"/>
    </source>
</evidence>
<dbReference type="InterPro" id="IPR020846">
    <property type="entry name" value="MFS_dom"/>
</dbReference>
<feature type="transmembrane region" description="Helical" evidence="8">
    <location>
        <begin position="455"/>
        <end position="472"/>
    </location>
</feature>
<feature type="transmembrane region" description="Helical" evidence="8">
    <location>
        <begin position="159"/>
        <end position="177"/>
    </location>
</feature>
<dbReference type="InterPro" id="IPR011701">
    <property type="entry name" value="MFS"/>
</dbReference>
<dbReference type="RefSeq" id="WP_343046611.1">
    <property type="nucleotide sequence ID" value="NZ_JACBZY010000001.1"/>
</dbReference>
<accession>A0A852YB29</accession>
<evidence type="ECO:0000256" key="7">
    <source>
        <dbReference type="SAM" id="MobiDB-lite"/>
    </source>
</evidence>
<reference evidence="10 11" key="1">
    <citation type="submission" date="2020-07" db="EMBL/GenBank/DDBJ databases">
        <title>Sequencing the genomes of 1000 actinobacteria strains.</title>
        <authorList>
            <person name="Klenk H.-P."/>
        </authorList>
    </citation>
    <scope>NUCLEOTIDE SEQUENCE [LARGE SCALE GENOMIC DNA]</scope>
    <source>
        <strain evidence="10 11">DSM 23141</strain>
    </source>
</reference>
<dbReference type="InterPro" id="IPR036259">
    <property type="entry name" value="MFS_trans_sf"/>
</dbReference>
<evidence type="ECO:0000256" key="1">
    <source>
        <dbReference type="ARBA" id="ARBA00004651"/>
    </source>
</evidence>
<evidence type="ECO:0000256" key="4">
    <source>
        <dbReference type="ARBA" id="ARBA00022692"/>
    </source>
</evidence>
<dbReference type="GO" id="GO:0022857">
    <property type="term" value="F:transmembrane transporter activity"/>
    <property type="evidence" value="ECO:0007669"/>
    <property type="project" value="InterPro"/>
</dbReference>
<feature type="transmembrane region" description="Helical" evidence="8">
    <location>
        <begin position="91"/>
        <end position="110"/>
    </location>
</feature>
<dbReference type="EMBL" id="JACBZY010000001">
    <property type="protein sequence ID" value="NYG98560.1"/>
    <property type="molecule type" value="Genomic_DNA"/>
</dbReference>
<evidence type="ECO:0000256" key="6">
    <source>
        <dbReference type="ARBA" id="ARBA00023136"/>
    </source>
</evidence>
<feature type="transmembrane region" description="Helical" evidence="8">
    <location>
        <begin position="217"/>
        <end position="240"/>
    </location>
</feature>
<keyword evidence="3" id="KW-1003">Cell membrane</keyword>
<evidence type="ECO:0000256" key="8">
    <source>
        <dbReference type="SAM" id="Phobius"/>
    </source>
</evidence>
<name>A0A852YB29_9MICO</name>
<dbReference type="InterPro" id="IPR050171">
    <property type="entry name" value="MFS_Transporters"/>
</dbReference>
<dbReference type="AlphaFoldDB" id="A0A852YB29"/>
<evidence type="ECO:0000256" key="5">
    <source>
        <dbReference type="ARBA" id="ARBA00022989"/>
    </source>
</evidence>
<comment type="subcellular location">
    <subcellularLocation>
        <location evidence="1">Cell membrane</location>
        <topology evidence="1">Multi-pass membrane protein</topology>
    </subcellularLocation>
</comment>
<proteinExistence type="predicted"/>
<keyword evidence="2" id="KW-0813">Transport</keyword>
<organism evidence="10 11">
    <name type="scientific">Schumannella luteola</name>
    <dbReference type="NCBI Taxonomy" id="472059"/>
    <lineage>
        <taxon>Bacteria</taxon>
        <taxon>Bacillati</taxon>
        <taxon>Actinomycetota</taxon>
        <taxon>Actinomycetes</taxon>
        <taxon>Micrococcales</taxon>
        <taxon>Microbacteriaceae</taxon>
        <taxon>Schumannella</taxon>
    </lineage>
</organism>